<dbReference type="Proteomes" id="UP001157126">
    <property type="component" value="Unassembled WGS sequence"/>
</dbReference>
<dbReference type="PANTHER" id="PTHR30231:SF41">
    <property type="entry name" value="DNA POLYMERASE III SUBUNIT EPSILON"/>
    <property type="match status" value="1"/>
</dbReference>
<evidence type="ECO:0000256" key="1">
    <source>
        <dbReference type="SAM" id="MobiDB-lite"/>
    </source>
</evidence>
<dbReference type="InterPro" id="IPR036397">
    <property type="entry name" value="RNaseH_sf"/>
</dbReference>
<evidence type="ECO:0000313" key="4">
    <source>
        <dbReference type="Proteomes" id="UP001157126"/>
    </source>
</evidence>
<comment type="caution">
    <text evidence="3">The sequence shown here is derived from an EMBL/GenBank/DDBJ whole genome shotgun (WGS) entry which is preliminary data.</text>
</comment>
<dbReference type="SMART" id="SM00479">
    <property type="entry name" value="EXOIII"/>
    <property type="match status" value="1"/>
</dbReference>
<dbReference type="InterPro" id="IPR013520">
    <property type="entry name" value="Ribonucl_H"/>
</dbReference>
<keyword evidence="4" id="KW-1185">Reference proteome</keyword>
<dbReference type="Pfam" id="PF00929">
    <property type="entry name" value="RNase_T"/>
    <property type="match status" value="1"/>
</dbReference>
<dbReference type="InterPro" id="IPR012337">
    <property type="entry name" value="RNaseH-like_sf"/>
</dbReference>
<protein>
    <recommendedName>
        <fullName evidence="2">Exonuclease domain-containing protein</fullName>
    </recommendedName>
</protein>
<organism evidence="3 4">
    <name type="scientific">Mobilicoccus caccae</name>
    <dbReference type="NCBI Taxonomy" id="1859295"/>
    <lineage>
        <taxon>Bacteria</taxon>
        <taxon>Bacillati</taxon>
        <taxon>Actinomycetota</taxon>
        <taxon>Actinomycetes</taxon>
        <taxon>Micrococcales</taxon>
        <taxon>Dermatophilaceae</taxon>
        <taxon>Mobilicoccus</taxon>
    </lineage>
</organism>
<dbReference type="RefSeq" id="WP_284304702.1">
    <property type="nucleotide sequence ID" value="NZ_BSUO01000001.1"/>
</dbReference>
<sequence>MFGLGEIDGAGVPHTGPYAVVGYQTTGFTPVRDRIVSLAVLHTDAEGRVQGRYATHLAPGQASIPAHLESEAGQILQAPSFARSAPHLLKLLEGRVVVTHHAEFLEQFLDAQLMEAGILAASLPALCTFQIGRTTFPTRNHRLSTLARHVESPVVTGRSALEDAYATAAVLPGILLRHGDRLVYPCEAAGTPAAVVLQSAGRPPAADAPGLDPWLARLFAHSSGLARELNDTRVARFVDILVPMLLQGRIVVDEVRELTKLMVAAGYSAGELRQIQERLLETLRRAAFEHKRISARGLHHLRATATSVGVPTYFDDLIPEKPPPAPAPGSGSFSRPVRKPLPPAPPAHLPRCGHCLEIGHYTSQCPRRERGPVRAISPI</sequence>
<feature type="domain" description="Exonuclease" evidence="2">
    <location>
        <begin position="17"/>
        <end position="180"/>
    </location>
</feature>
<dbReference type="Gene3D" id="3.30.420.10">
    <property type="entry name" value="Ribonuclease H-like superfamily/Ribonuclease H"/>
    <property type="match status" value="1"/>
</dbReference>
<evidence type="ECO:0000259" key="2">
    <source>
        <dbReference type="SMART" id="SM00479"/>
    </source>
</evidence>
<reference evidence="4" key="1">
    <citation type="journal article" date="2019" name="Int. J. Syst. Evol. Microbiol.">
        <title>The Global Catalogue of Microorganisms (GCM) 10K type strain sequencing project: providing services to taxonomists for standard genome sequencing and annotation.</title>
        <authorList>
            <consortium name="The Broad Institute Genomics Platform"/>
            <consortium name="The Broad Institute Genome Sequencing Center for Infectious Disease"/>
            <person name="Wu L."/>
            <person name="Ma J."/>
        </authorList>
    </citation>
    <scope>NUCLEOTIDE SEQUENCE [LARGE SCALE GENOMIC DNA]</scope>
    <source>
        <strain evidence="4">NBRC 113072</strain>
    </source>
</reference>
<evidence type="ECO:0000313" key="3">
    <source>
        <dbReference type="EMBL" id="GMA41115.1"/>
    </source>
</evidence>
<dbReference type="CDD" id="cd06127">
    <property type="entry name" value="DEDDh"/>
    <property type="match status" value="1"/>
</dbReference>
<dbReference type="PANTHER" id="PTHR30231">
    <property type="entry name" value="DNA POLYMERASE III SUBUNIT EPSILON"/>
    <property type="match status" value="1"/>
</dbReference>
<dbReference type="EMBL" id="BSUO01000001">
    <property type="protein sequence ID" value="GMA41115.1"/>
    <property type="molecule type" value="Genomic_DNA"/>
</dbReference>
<feature type="region of interest" description="Disordered" evidence="1">
    <location>
        <begin position="319"/>
        <end position="345"/>
    </location>
</feature>
<accession>A0ABQ6IUR9</accession>
<gene>
    <name evidence="3" type="ORF">GCM10025883_31600</name>
</gene>
<proteinExistence type="predicted"/>
<dbReference type="SUPFAM" id="SSF53098">
    <property type="entry name" value="Ribonuclease H-like"/>
    <property type="match status" value="1"/>
</dbReference>
<name>A0ABQ6IUR9_9MICO</name>